<evidence type="ECO:0008006" key="4">
    <source>
        <dbReference type="Google" id="ProtNLM"/>
    </source>
</evidence>
<keyword evidence="1" id="KW-0732">Signal</keyword>
<feature type="signal peptide" evidence="1">
    <location>
        <begin position="1"/>
        <end position="18"/>
    </location>
</feature>
<dbReference type="SUPFAM" id="SSF49464">
    <property type="entry name" value="Carboxypeptidase regulatory domain-like"/>
    <property type="match status" value="1"/>
</dbReference>
<organism evidence="2 3">
    <name type="scientific">Pedobacter psychrodurus</name>
    <dbReference type="NCBI Taxonomy" id="2530456"/>
    <lineage>
        <taxon>Bacteria</taxon>
        <taxon>Pseudomonadati</taxon>
        <taxon>Bacteroidota</taxon>
        <taxon>Sphingobacteriia</taxon>
        <taxon>Sphingobacteriales</taxon>
        <taxon>Sphingobacteriaceae</taxon>
        <taxon>Pedobacter</taxon>
    </lineage>
</organism>
<dbReference type="AlphaFoldDB" id="A0A4R0PQH0"/>
<sequence>MKTKLIILLLFISGYCTAQVTTVDYRRNLSKGVSINVKQERVGNVLQMISKAGGFYFSYNGVLFRQDSLVSLNVKNVPVREVLDQLFDGKVDYKENAEYIILRYAVNHLTIEAEHIANGDNEYAISGYVVDTRTGNKVKQASVYEKKLLQAALTDDNGYFTLRFRGEHSGVILTASKETYRDTALVFLADINIKPEKYEDPDKEKGAFFTNTFGGRGIWRFLLSSKQRIQNLNIPDFLAQTPFQASFTPGLSSHGSMSSSVVNKASLNILGGYTAGTNGFEIAGAFNLTKGDIKKIQVAGLFNVVGGSVKGTQFSGAYNDVNLNMDGVQVAGLLNRVESKVRGLQLAGVGNLAGKDVKGAQVAGLVNWSKNTTGVQLAGVLNQTSGRLKGMQLAGLVNHAQNMDGFQLGVVNLADSSSGISIGLINLSNNGYRKITVYSNEVINANVAFKTGNANLYTLLIVGKNFSDTARVFTFGLGLGHDFILNKRFAIAAEGTIQSIYLGNNVEEANNLYRLQVNLQFNALSRLAIFAGPAYSHYVNGEVISGENYKKEVAPAWSRRFKNGAQGWLGWNFGVMVSL</sequence>
<feature type="chain" id="PRO_5020927954" description="Carboxypeptidase-like protein" evidence="1">
    <location>
        <begin position="19"/>
        <end position="579"/>
    </location>
</feature>
<gene>
    <name evidence="2" type="ORF">EZ456_17690</name>
</gene>
<proteinExistence type="predicted"/>
<dbReference type="OrthoDB" id="5505971at2"/>
<evidence type="ECO:0000313" key="2">
    <source>
        <dbReference type="EMBL" id="TCD23436.1"/>
    </source>
</evidence>
<evidence type="ECO:0000313" key="3">
    <source>
        <dbReference type="Proteomes" id="UP000293925"/>
    </source>
</evidence>
<dbReference type="EMBL" id="SJSO01000016">
    <property type="protein sequence ID" value="TCD23436.1"/>
    <property type="molecule type" value="Genomic_DNA"/>
</dbReference>
<evidence type="ECO:0000256" key="1">
    <source>
        <dbReference type="SAM" id="SignalP"/>
    </source>
</evidence>
<accession>A0A4R0PQH0</accession>
<reference evidence="2 3" key="1">
    <citation type="submission" date="2019-02" db="EMBL/GenBank/DDBJ databases">
        <title>Pedobacter sp. RP-3-21 sp. nov., isolated from Arctic soil.</title>
        <authorList>
            <person name="Dahal R.H."/>
        </authorList>
    </citation>
    <scope>NUCLEOTIDE SEQUENCE [LARGE SCALE GENOMIC DNA]</scope>
    <source>
        <strain evidence="2 3">RP-3-21</strain>
    </source>
</reference>
<protein>
    <recommendedName>
        <fullName evidence="4">Carboxypeptidase-like protein</fullName>
    </recommendedName>
</protein>
<dbReference type="Proteomes" id="UP000293925">
    <property type="component" value="Unassembled WGS sequence"/>
</dbReference>
<dbReference type="InterPro" id="IPR008969">
    <property type="entry name" value="CarboxyPept-like_regulatory"/>
</dbReference>
<dbReference type="RefSeq" id="WP_131532437.1">
    <property type="nucleotide sequence ID" value="NZ_SJSO01000016.1"/>
</dbReference>
<comment type="caution">
    <text evidence="2">The sequence shown here is derived from an EMBL/GenBank/DDBJ whole genome shotgun (WGS) entry which is preliminary data.</text>
</comment>
<name>A0A4R0PQH0_9SPHI</name>
<keyword evidence="3" id="KW-1185">Reference proteome</keyword>